<dbReference type="SUPFAM" id="SSF53474">
    <property type="entry name" value="alpha/beta-Hydrolases"/>
    <property type="match status" value="1"/>
</dbReference>
<protein>
    <recommendedName>
        <fullName evidence="3">Putative 2-succinyl-6-hydroxy-2,4-cyclohexadiene-1-carboxylate synthase</fullName>
        <shortName evidence="3">SHCHC synthase</shortName>
        <ecNumber evidence="3">4.2.99.20</ecNumber>
    </recommendedName>
</protein>
<accession>A0A2N0YYA2</accession>
<comment type="function">
    <text evidence="3">Catalyzes a proton abstraction reaction that results in 2,5-elimination of pyruvate from 2-succinyl-5-enolpyruvyl-6-hydroxy-3-cyclohexene-1-carboxylate (SEPHCHC) and the formation of 2-succinyl-6-hydroxy-2,4-cyclohexadiene-1-carboxylate (SHCHC).</text>
</comment>
<evidence type="ECO:0000256" key="2">
    <source>
        <dbReference type="ARBA" id="ARBA00023239"/>
    </source>
</evidence>
<keyword evidence="6" id="KW-1185">Reference proteome</keyword>
<name>A0A2N0YYA2_9BACI</name>
<comment type="similarity">
    <text evidence="3">Belongs to the AB hydrolase superfamily. MenH family.</text>
</comment>
<dbReference type="AlphaFoldDB" id="A0A2N0YYA2"/>
<dbReference type="InterPro" id="IPR029058">
    <property type="entry name" value="AB_hydrolase_fold"/>
</dbReference>
<dbReference type="Proteomes" id="UP000233375">
    <property type="component" value="Unassembled WGS sequence"/>
</dbReference>
<organism evidence="5 6">
    <name type="scientific">Niallia nealsonii</name>
    <dbReference type="NCBI Taxonomy" id="115979"/>
    <lineage>
        <taxon>Bacteria</taxon>
        <taxon>Bacillati</taxon>
        <taxon>Bacillota</taxon>
        <taxon>Bacilli</taxon>
        <taxon>Bacillales</taxon>
        <taxon>Bacillaceae</taxon>
        <taxon>Niallia</taxon>
    </lineage>
</organism>
<dbReference type="PANTHER" id="PTHR42916:SF1">
    <property type="entry name" value="PROTEIN PHYLLO, CHLOROPLASTIC"/>
    <property type="match status" value="1"/>
</dbReference>
<dbReference type="Gene3D" id="3.40.50.1820">
    <property type="entry name" value="alpha/beta hydrolase"/>
    <property type="match status" value="1"/>
</dbReference>
<keyword evidence="1 3" id="KW-0474">Menaquinone biosynthesis</keyword>
<comment type="caution">
    <text evidence="5">The sequence shown here is derived from an EMBL/GenBank/DDBJ whole genome shotgun (WGS) entry which is preliminary data.</text>
</comment>
<dbReference type="RefSeq" id="WP_101178629.1">
    <property type="nucleotide sequence ID" value="NZ_PISE01000045.1"/>
</dbReference>
<comment type="pathway">
    <text evidence="3">Quinol/quinone metabolism; 1,4-dihydroxy-2-naphthoate biosynthesis; 1,4-dihydroxy-2-naphthoate from chorismate: step 3/7.</text>
</comment>
<evidence type="ECO:0000313" key="5">
    <source>
        <dbReference type="EMBL" id="PKG22232.1"/>
    </source>
</evidence>
<dbReference type="UniPathway" id="UPA00079"/>
<dbReference type="GO" id="GO:0070205">
    <property type="term" value="F:2-succinyl-6-hydroxy-2,4-cyclohexadiene-1-carboxylate synthase activity"/>
    <property type="evidence" value="ECO:0007669"/>
    <property type="project" value="UniProtKB-UniRule"/>
</dbReference>
<keyword evidence="2 3" id="KW-0456">Lyase</keyword>
<comment type="catalytic activity">
    <reaction evidence="3">
        <text>5-enolpyruvoyl-6-hydroxy-2-succinyl-cyclohex-3-ene-1-carboxylate = (1R,6R)-6-hydroxy-2-succinyl-cyclohexa-2,4-diene-1-carboxylate + pyruvate</text>
        <dbReference type="Rhea" id="RHEA:25597"/>
        <dbReference type="ChEBI" id="CHEBI:15361"/>
        <dbReference type="ChEBI" id="CHEBI:58689"/>
        <dbReference type="ChEBI" id="CHEBI:58818"/>
        <dbReference type="EC" id="4.2.99.20"/>
    </reaction>
</comment>
<comment type="pathway">
    <text evidence="3">Quinol/quinone metabolism; menaquinone biosynthesis.</text>
</comment>
<proteinExistence type="inferred from homology"/>
<dbReference type="PANTHER" id="PTHR42916">
    <property type="entry name" value="2-SUCCINYL-5-ENOLPYRUVYL-6-HYDROXY-3-CYCLOHEXENE-1-CARBOXYLATE SYNTHASE"/>
    <property type="match status" value="1"/>
</dbReference>
<evidence type="ECO:0000256" key="1">
    <source>
        <dbReference type="ARBA" id="ARBA00022428"/>
    </source>
</evidence>
<evidence type="ECO:0000313" key="6">
    <source>
        <dbReference type="Proteomes" id="UP000233375"/>
    </source>
</evidence>
<comment type="subunit">
    <text evidence="3">Monomer.</text>
</comment>
<dbReference type="InterPro" id="IPR000073">
    <property type="entry name" value="AB_hydrolase_1"/>
</dbReference>
<dbReference type="Pfam" id="PF00561">
    <property type="entry name" value="Abhydrolase_1"/>
    <property type="match status" value="1"/>
</dbReference>
<dbReference type="PRINTS" id="PR00111">
    <property type="entry name" value="ABHYDROLASE"/>
</dbReference>
<dbReference type="EC" id="4.2.99.20" evidence="3"/>
<feature type="domain" description="AB hydrolase-1" evidence="4">
    <location>
        <begin position="20"/>
        <end position="254"/>
    </location>
</feature>
<dbReference type="HAMAP" id="MF_01660">
    <property type="entry name" value="MenH"/>
    <property type="match status" value="1"/>
</dbReference>
<dbReference type="UniPathway" id="UPA01057">
    <property type="reaction ID" value="UER00900"/>
</dbReference>
<sequence length="275" mass="31517">MDIVVDDVAYHVEIYGQGDPLVVLHGFTGDSSTWYSFIPVWKKTYQLILIDIIGHGKTDSSIDVCKYNILTVANHIKKILVQLKVNAAHILGYSMGGRLALTFAIRYPDFVRKLILESASPGLKTEQERKERRIQDKKLGKSIVEEGVEKFVAKWENIPLFRSQQNLPTSIKDNIRKQRLQNNPLGLKLSLLGMGTGQQPSWWDNLHMLTKETLLITGELDTKFCLIAEQMKEYNHQIQWLKIKEAGHAIHVEKSEIFGTIVKEFLSNQTNRFDR</sequence>
<dbReference type="NCBIfam" id="TIGR03695">
    <property type="entry name" value="menH_SHCHC"/>
    <property type="match status" value="1"/>
</dbReference>
<evidence type="ECO:0000256" key="3">
    <source>
        <dbReference type="HAMAP-Rule" id="MF_01660"/>
    </source>
</evidence>
<dbReference type="GO" id="GO:0009234">
    <property type="term" value="P:menaquinone biosynthetic process"/>
    <property type="evidence" value="ECO:0007669"/>
    <property type="project" value="UniProtKB-UniRule"/>
</dbReference>
<dbReference type="InterPro" id="IPR022485">
    <property type="entry name" value="SHCHC_synthase_MenH"/>
</dbReference>
<dbReference type="OrthoDB" id="9808398at2"/>
<gene>
    <name evidence="3 5" type="primary">menH</name>
    <name evidence="5" type="ORF">CWS01_18195</name>
</gene>
<dbReference type="EMBL" id="PISE01000045">
    <property type="protein sequence ID" value="PKG22232.1"/>
    <property type="molecule type" value="Genomic_DNA"/>
</dbReference>
<reference evidence="5 6" key="1">
    <citation type="journal article" date="2003" name="Int. J. Syst. Evol. Microbiol.">
        <title>Bacillus nealsonii sp. nov., isolated from a spacecraft-assembly facility, whose spores are gamma-radiation resistant.</title>
        <authorList>
            <person name="Venkateswaran K."/>
            <person name="Kempf M."/>
            <person name="Chen F."/>
            <person name="Satomi M."/>
            <person name="Nicholson W."/>
            <person name="Kern R."/>
        </authorList>
    </citation>
    <scope>NUCLEOTIDE SEQUENCE [LARGE SCALE GENOMIC DNA]</scope>
    <source>
        <strain evidence="5 6">FO-92</strain>
    </source>
</reference>
<evidence type="ECO:0000259" key="4">
    <source>
        <dbReference type="Pfam" id="PF00561"/>
    </source>
</evidence>